<protein>
    <submittedName>
        <fullName evidence="4">Uncharacterized protein</fullName>
    </submittedName>
</protein>
<feature type="compositionally biased region" description="Polar residues" evidence="1">
    <location>
        <begin position="7"/>
        <end position="23"/>
    </location>
</feature>
<feature type="domain" description="ART-PolyVal-like" evidence="2">
    <location>
        <begin position="669"/>
        <end position="751"/>
    </location>
</feature>
<dbReference type="EMBL" id="CP033459">
    <property type="protein sequence ID" value="QFQ11912.1"/>
    <property type="molecule type" value="Genomic_DNA"/>
</dbReference>
<dbReference type="InterPro" id="IPR049522">
    <property type="entry name" value="ART-PolyVal_dom"/>
</dbReference>
<organism evidence="4 5">
    <name type="scientific">Pseudoprevotella muciniphila</name>
    <dbReference type="NCBI Taxonomy" id="2133944"/>
    <lineage>
        <taxon>Bacteria</taxon>
        <taxon>Pseudomonadati</taxon>
        <taxon>Bacteroidota</taxon>
        <taxon>Bacteroidia</taxon>
        <taxon>Bacteroidales</taxon>
        <taxon>Prevotellaceae</taxon>
        <taxon>Pseudoprevotella</taxon>
    </lineage>
</organism>
<keyword evidence="5" id="KW-1185">Reference proteome</keyword>
<dbReference type="KEGG" id="alq:C7Y71_002100"/>
<accession>A0A5P8E4M2</accession>
<proteinExistence type="predicted"/>
<evidence type="ECO:0000259" key="3">
    <source>
        <dbReference type="Pfam" id="PF18798"/>
    </source>
</evidence>
<feature type="region of interest" description="Disordered" evidence="1">
    <location>
        <begin position="1"/>
        <end position="23"/>
    </location>
</feature>
<feature type="compositionally biased region" description="Low complexity" evidence="1">
    <location>
        <begin position="424"/>
        <end position="434"/>
    </location>
</feature>
<feature type="compositionally biased region" description="Basic and acidic residues" evidence="1">
    <location>
        <begin position="435"/>
        <end position="452"/>
    </location>
</feature>
<name>A0A5P8E4M2_9BACT</name>
<dbReference type="OrthoDB" id="9815272at2"/>
<dbReference type="Proteomes" id="UP000249375">
    <property type="component" value="Chromosome"/>
</dbReference>
<evidence type="ECO:0000313" key="4">
    <source>
        <dbReference type="EMBL" id="QFQ11912.1"/>
    </source>
</evidence>
<evidence type="ECO:0000313" key="5">
    <source>
        <dbReference type="Proteomes" id="UP000249375"/>
    </source>
</evidence>
<dbReference type="Pfam" id="PF18798">
    <property type="entry name" value="LPD3"/>
    <property type="match status" value="1"/>
</dbReference>
<evidence type="ECO:0000259" key="2">
    <source>
        <dbReference type="Pfam" id="PF18760"/>
    </source>
</evidence>
<dbReference type="Pfam" id="PF18760">
    <property type="entry name" value="ART-PolyVal"/>
    <property type="match status" value="1"/>
</dbReference>
<gene>
    <name evidence="4" type="ORF">C7Y71_002100</name>
</gene>
<dbReference type="InterPro" id="IPR040824">
    <property type="entry name" value="LPD3"/>
</dbReference>
<dbReference type="AlphaFoldDB" id="A0A5P8E4M2"/>
<feature type="region of interest" description="Disordered" evidence="1">
    <location>
        <begin position="420"/>
        <end position="466"/>
    </location>
</feature>
<dbReference type="RefSeq" id="WP_111897712.1">
    <property type="nucleotide sequence ID" value="NZ_CP033459.1"/>
</dbReference>
<reference evidence="4 5" key="1">
    <citation type="submission" date="2018-11" db="EMBL/GenBank/DDBJ databases">
        <authorList>
            <person name="Na S.W."/>
            <person name="Baik M."/>
        </authorList>
    </citation>
    <scope>NUCLEOTIDE SEQUENCE [LARGE SCALE GENOMIC DNA]</scope>
    <source>
        <strain evidence="4 5">E39</strain>
    </source>
</reference>
<evidence type="ECO:0000256" key="1">
    <source>
        <dbReference type="SAM" id="MobiDB-lite"/>
    </source>
</evidence>
<feature type="domain" description="Large polyvalent protein-associated" evidence="3">
    <location>
        <begin position="517"/>
        <end position="621"/>
    </location>
</feature>
<sequence length="766" mass="86636">MLDEETPNTPNGVDSGEQTNSSYPLAKLLKGVEKSYDSGKKILDASLDADKAQARFSLPEREQKRDDEYKKAHDEMQRAKVANSYDKGIDVNYSENGKTKIMRLHTPVSDVENLKATAIKPHSLSRDEQKRLYQSFKPETNASTGETVEFYTSAFGKNHREDGLFEKIIPQIRELFKDSKLIYSEPEQLSGTKRRDGTTHKRHFDIVGYGNYLNKINIDGKDYYIRFTVQRQKNESGLHSSFVSNVELYNNPAIDASNPSSNGGRKLDYDRITDTKLKTYFEKSKENANKFSQLTDNPEYTKIISDSESRMREILDEVKREKGYSDDSSYQGSLAFNGAAPSKNGYFETKEEQAKAEAENKEGLIGKARIIAMFNRFKDMLSKYWQMARDVFAGNNAKLKDKSAEDFADMAMADLMHGTNPLDAANAKNKGGRNARSERSSRTGADVEREAKANGTWLKAPNGAETNLEEKQWKDVRTDSFKGYFGDWERSYQKDSLMNAEPVSRLNGDEFQKKDGKTLTEQVGDFFAHIGGKAASPVFGDVVLDKDGADDSLSHGMGRNKAISYAAVKDVIEKGIVIDTELNHKQRGYNTAVIAAPISIKGEDYVCCVVIRRNKNGNRFYLHEVTAIKKLHDDAFVTNSAQKPASRGAVAKLLQEIVNSKDNSSKVVDDNGEPLVVYHASPDHGFTTFKDNAFFSKNREYTDRYEKGGDTYEVYLNIRKPFDIRNPKDRKIFTEYRNGHEPARTKSGAMDWAEFDYYDKEYDEDT</sequence>